<dbReference type="GO" id="GO:0004674">
    <property type="term" value="F:protein serine/threonine kinase activity"/>
    <property type="evidence" value="ECO:0007669"/>
    <property type="project" value="UniProtKB-KW"/>
</dbReference>
<dbReference type="EC" id="2.7.11.1" evidence="2"/>
<feature type="compositionally biased region" description="Basic residues" evidence="10">
    <location>
        <begin position="58"/>
        <end position="74"/>
    </location>
</feature>
<name>A0A9W7TWE7_TRIRA</name>
<keyword evidence="3" id="KW-0723">Serine/threonine-protein kinase</keyword>
<dbReference type="EMBL" id="JAFHDT010000010">
    <property type="protein sequence ID" value="KAI7804912.1"/>
    <property type="molecule type" value="Genomic_DNA"/>
</dbReference>
<protein>
    <recommendedName>
        <fullName evidence="2">non-specific serine/threonine protein kinase</fullName>
        <ecNumber evidence="2">2.7.11.1</ecNumber>
    </recommendedName>
</protein>
<dbReference type="PANTHER" id="PTHR22984">
    <property type="entry name" value="SERINE/THREONINE-PROTEIN KINASE PIM"/>
    <property type="match status" value="1"/>
</dbReference>
<dbReference type="FunFam" id="3.30.200.20:FF:000246">
    <property type="entry name" value="Pim proto-oncogene, serine/threonine kinase,-related 152"/>
    <property type="match status" value="1"/>
</dbReference>
<proteinExistence type="inferred from homology"/>
<organism evidence="12 13">
    <name type="scientific">Triplophysa rosa</name>
    <name type="common">Cave loach</name>
    <dbReference type="NCBI Taxonomy" id="992332"/>
    <lineage>
        <taxon>Eukaryota</taxon>
        <taxon>Metazoa</taxon>
        <taxon>Chordata</taxon>
        <taxon>Craniata</taxon>
        <taxon>Vertebrata</taxon>
        <taxon>Euteleostomi</taxon>
        <taxon>Actinopterygii</taxon>
        <taxon>Neopterygii</taxon>
        <taxon>Teleostei</taxon>
        <taxon>Ostariophysi</taxon>
        <taxon>Cypriniformes</taxon>
        <taxon>Nemacheilidae</taxon>
        <taxon>Triplophysa</taxon>
    </lineage>
</organism>
<evidence type="ECO:0000256" key="1">
    <source>
        <dbReference type="ARBA" id="ARBA00005505"/>
    </source>
</evidence>
<dbReference type="SUPFAM" id="SSF56112">
    <property type="entry name" value="Protein kinase-like (PK-like)"/>
    <property type="match status" value="1"/>
</dbReference>
<gene>
    <name evidence="12" type="ORF">IRJ41_023030</name>
</gene>
<keyword evidence="4" id="KW-0808">Transferase</keyword>
<comment type="catalytic activity">
    <reaction evidence="9">
        <text>L-seryl-[protein] + ATP = O-phospho-L-seryl-[protein] + ADP + H(+)</text>
        <dbReference type="Rhea" id="RHEA:17989"/>
        <dbReference type="Rhea" id="RHEA-COMP:9863"/>
        <dbReference type="Rhea" id="RHEA-COMP:11604"/>
        <dbReference type="ChEBI" id="CHEBI:15378"/>
        <dbReference type="ChEBI" id="CHEBI:29999"/>
        <dbReference type="ChEBI" id="CHEBI:30616"/>
        <dbReference type="ChEBI" id="CHEBI:83421"/>
        <dbReference type="ChEBI" id="CHEBI:456216"/>
        <dbReference type="EC" id="2.7.11.1"/>
    </reaction>
</comment>
<sequence>MGQKVCKCVQAESADGDRRDVYTLPEHPPVQSSADSSDHSPPPAGATDGDVGDNRDAGRRKRRFWRKFWRKGRRSAQGEREEHTTQQNTPASSTADARDRSPRPDENRDEGKKKKKRRFWKRLWRKIRSEREEESDRSPEDQIQNNLETPDLLNEDVDVIYEINSSQYEIGKELNKGGNITVYEATRVRDGLKVAVKFVRNMSPDLISIPGHPFVRQREIGLHTLANEGEHVPEIIRLLDWEERYCEYIMVLEHPSPCMDLFKFIESRRGQISENLARIIMRQAVKAVTECLKRGVFHMDFILENFLINTETLDVKLIDFANGDLLKETCYTKFLGTPNYWCPELEEVGEYHALPATVWSLGLMLYVMMFWALPGIITREQINNQEWEKDDLSTEFCRFINDCLQDDPHQRIQLKDVLLHEWFQVSGVEMIDSRFEGVSGG</sequence>
<dbReference type="GO" id="GO:0005524">
    <property type="term" value="F:ATP binding"/>
    <property type="evidence" value="ECO:0007669"/>
    <property type="project" value="UniProtKB-KW"/>
</dbReference>
<evidence type="ECO:0000259" key="11">
    <source>
        <dbReference type="PROSITE" id="PS50011"/>
    </source>
</evidence>
<dbReference type="Pfam" id="PF00069">
    <property type="entry name" value="Pkinase"/>
    <property type="match status" value="1"/>
</dbReference>
<keyword evidence="6 12" id="KW-0418">Kinase</keyword>
<dbReference type="PROSITE" id="PS50011">
    <property type="entry name" value="PROTEIN_KINASE_DOM"/>
    <property type="match status" value="1"/>
</dbReference>
<accession>A0A9W7TWE7</accession>
<comment type="catalytic activity">
    <reaction evidence="8">
        <text>L-threonyl-[protein] + ATP = O-phospho-L-threonyl-[protein] + ADP + H(+)</text>
        <dbReference type="Rhea" id="RHEA:46608"/>
        <dbReference type="Rhea" id="RHEA-COMP:11060"/>
        <dbReference type="Rhea" id="RHEA-COMP:11605"/>
        <dbReference type="ChEBI" id="CHEBI:15378"/>
        <dbReference type="ChEBI" id="CHEBI:30013"/>
        <dbReference type="ChEBI" id="CHEBI:30616"/>
        <dbReference type="ChEBI" id="CHEBI:61977"/>
        <dbReference type="ChEBI" id="CHEBI:456216"/>
        <dbReference type="EC" id="2.7.11.1"/>
    </reaction>
</comment>
<evidence type="ECO:0000256" key="9">
    <source>
        <dbReference type="ARBA" id="ARBA00048679"/>
    </source>
</evidence>
<dbReference type="SMART" id="SM00220">
    <property type="entry name" value="S_TKc"/>
    <property type="match status" value="1"/>
</dbReference>
<feature type="region of interest" description="Disordered" evidence="10">
    <location>
        <begin position="130"/>
        <end position="149"/>
    </location>
</feature>
<evidence type="ECO:0000256" key="2">
    <source>
        <dbReference type="ARBA" id="ARBA00012513"/>
    </source>
</evidence>
<evidence type="ECO:0000256" key="10">
    <source>
        <dbReference type="SAM" id="MobiDB-lite"/>
    </source>
</evidence>
<feature type="compositionally biased region" description="Basic and acidic residues" evidence="10">
    <location>
        <begin position="130"/>
        <end position="140"/>
    </location>
</feature>
<evidence type="ECO:0000256" key="4">
    <source>
        <dbReference type="ARBA" id="ARBA00022679"/>
    </source>
</evidence>
<feature type="region of interest" description="Disordered" evidence="10">
    <location>
        <begin position="1"/>
        <end position="114"/>
    </location>
</feature>
<keyword evidence="7" id="KW-0067">ATP-binding</keyword>
<keyword evidence="13" id="KW-1185">Reference proteome</keyword>
<comment type="similarity">
    <text evidence="1">Belongs to the protein kinase superfamily. CAMK Ser/Thr protein kinase family. PIM subfamily.</text>
</comment>
<feature type="domain" description="Protein kinase" evidence="11">
    <location>
        <begin position="168"/>
        <end position="423"/>
    </location>
</feature>
<evidence type="ECO:0000256" key="3">
    <source>
        <dbReference type="ARBA" id="ARBA00022527"/>
    </source>
</evidence>
<evidence type="ECO:0000256" key="6">
    <source>
        <dbReference type="ARBA" id="ARBA00022777"/>
    </source>
</evidence>
<keyword evidence="5" id="KW-0547">Nucleotide-binding</keyword>
<evidence type="ECO:0000313" key="12">
    <source>
        <dbReference type="EMBL" id="KAI7804912.1"/>
    </source>
</evidence>
<dbReference type="InterPro" id="IPR000719">
    <property type="entry name" value="Prot_kinase_dom"/>
</dbReference>
<evidence type="ECO:0000256" key="7">
    <source>
        <dbReference type="ARBA" id="ARBA00022840"/>
    </source>
</evidence>
<feature type="compositionally biased region" description="Polar residues" evidence="10">
    <location>
        <begin position="85"/>
        <end position="95"/>
    </location>
</feature>
<dbReference type="Proteomes" id="UP001059041">
    <property type="component" value="Linkage Group LG10"/>
</dbReference>
<dbReference type="FunFam" id="1.10.510.10:FF:000392">
    <property type="entry name" value="Pim proto-oncogene, serine/threonine kinase,-related 152"/>
    <property type="match status" value="1"/>
</dbReference>
<dbReference type="GO" id="GO:0043066">
    <property type="term" value="P:negative regulation of apoptotic process"/>
    <property type="evidence" value="ECO:0007669"/>
    <property type="project" value="TreeGrafter"/>
</dbReference>
<dbReference type="AlphaFoldDB" id="A0A9W7TWE7"/>
<evidence type="ECO:0000256" key="5">
    <source>
        <dbReference type="ARBA" id="ARBA00022741"/>
    </source>
</evidence>
<dbReference type="GO" id="GO:0005737">
    <property type="term" value="C:cytoplasm"/>
    <property type="evidence" value="ECO:0007669"/>
    <property type="project" value="TreeGrafter"/>
</dbReference>
<evidence type="ECO:0000256" key="8">
    <source>
        <dbReference type="ARBA" id="ARBA00047899"/>
    </source>
</evidence>
<reference evidence="12" key="1">
    <citation type="submission" date="2021-02" db="EMBL/GenBank/DDBJ databases">
        <title>Comparative genomics reveals that relaxation of natural selection precedes convergent phenotypic evolution of cavefish.</title>
        <authorList>
            <person name="Peng Z."/>
        </authorList>
    </citation>
    <scope>NUCLEOTIDE SEQUENCE</scope>
    <source>
        <tissue evidence="12">Muscle</tissue>
    </source>
</reference>
<dbReference type="GO" id="GO:0007346">
    <property type="term" value="P:regulation of mitotic cell cycle"/>
    <property type="evidence" value="ECO:0007669"/>
    <property type="project" value="TreeGrafter"/>
</dbReference>
<evidence type="ECO:0000313" key="13">
    <source>
        <dbReference type="Proteomes" id="UP001059041"/>
    </source>
</evidence>
<dbReference type="InterPro" id="IPR051138">
    <property type="entry name" value="PIM_Ser/Thr_kinase"/>
</dbReference>
<dbReference type="PANTHER" id="PTHR22984:SF11">
    <property type="entry name" value="AURORA KINASE-RELATED"/>
    <property type="match status" value="1"/>
</dbReference>
<dbReference type="Gene3D" id="1.10.510.10">
    <property type="entry name" value="Transferase(Phosphotransferase) domain 1"/>
    <property type="match status" value="1"/>
</dbReference>
<dbReference type="InterPro" id="IPR011009">
    <property type="entry name" value="Kinase-like_dom_sf"/>
</dbReference>
<comment type="caution">
    <text evidence="12">The sequence shown here is derived from an EMBL/GenBank/DDBJ whole genome shotgun (WGS) entry which is preliminary data.</text>
</comment>
<feature type="compositionally biased region" description="Basic and acidic residues" evidence="10">
    <location>
        <begin position="96"/>
        <end position="112"/>
    </location>
</feature>
<dbReference type="Gene3D" id="3.30.200.20">
    <property type="entry name" value="Phosphorylase Kinase, domain 1"/>
    <property type="match status" value="1"/>
</dbReference>